<dbReference type="EMBL" id="CANHGI010000002">
    <property type="protein sequence ID" value="CAI5442392.1"/>
    <property type="molecule type" value="Genomic_DNA"/>
</dbReference>
<comment type="caution">
    <text evidence="11">The sequence shown here is derived from an EMBL/GenBank/DDBJ whole genome shotgun (WGS) entry which is preliminary data.</text>
</comment>
<name>A0A9P1IFQ5_9PELO</name>
<dbReference type="GO" id="GO:0022841">
    <property type="term" value="F:potassium ion leak channel activity"/>
    <property type="evidence" value="ECO:0007669"/>
    <property type="project" value="TreeGrafter"/>
</dbReference>
<dbReference type="GO" id="GO:0030322">
    <property type="term" value="P:stabilization of membrane potential"/>
    <property type="evidence" value="ECO:0007669"/>
    <property type="project" value="TreeGrafter"/>
</dbReference>
<feature type="transmembrane region" description="Helical" evidence="9">
    <location>
        <begin position="49"/>
        <end position="68"/>
    </location>
</feature>
<gene>
    <name evidence="11" type="ORF">CAMP_LOCUS5029</name>
</gene>
<evidence type="ECO:0000259" key="10">
    <source>
        <dbReference type="Pfam" id="PF07885"/>
    </source>
</evidence>
<dbReference type="Proteomes" id="UP001152747">
    <property type="component" value="Unassembled WGS sequence"/>
</dbReference>
<dbReference type="InterPro" id="IPR013099">
    <property type="entry name" value="K_chnl_dom"/>
</dbReference>
<keyword evidence="5 8" id="KW-0406">Ion transport</keyword>
<evidence type="ECO:0000256" key="5">
    <source>
        <dbReference type="ARBA" id="ARBA00023065"/>
    </source>
</evidence>
<dbReference type="PANTHER" id="PTHR11003">
    <property type="entry name" value="POTASSIUM CHANNEL, SUBFAMILY K"/>
    <property type="match status" value="1"/>
</dbReference>
<evidence type="ECO:0000256" key="6">
    <source>
        <dbReference type="ARBA" id="ARBA00023136"/>
    </source>
</evidence>
<evidence type="ECO:0000256" key="9">
    <source>
        <dbReference type="SAM" id="Phobius"/>
    </source>
</evidence>
<feature type="domain" description="Potassium channel" evidence="10">
    <location>
        <begin position="132"/>
        <end position="209"/>
    </location>
</feature>
<dbReference type="Pfam" id="PF07885">
    <property type="entry name" value="Ion_trans_2"/>
    <property type="match status" value="2"/>
</dbReference>
<dbReference type="Gene3D" id="1.10.287.70">
    <property type="match status" value="1"/>
</dbReference>
<dbReference type="AlphaFoldDB" id="A0A9P1IFQ5"/>
<evidence type="ECO:0000256" key="3">
    <source>
        <dbReference type="ARBA" id="ARBA00022692"/>
    </source>
</evidence>
<feature type="domain" description="Potassium channel" evidence="10">
    <location>
        <begin position="25"/>
        <end position="103"/>
    </location>
</feature>
<dbReference type="PRINTS" id="PR01333">
    <property type="entry name" value="2POREKCHANEL"/>
</dbReference>
<evidence type="ECO:0000256" key="7">
    <source>
        <dbReference type="ARBA" id="ARBA00023303"/>
    </source>
</evidence>
<feature type="transmembrane region" description="Helical" evidence="9">
    <location>
        <begin position="127"/>
        <end position="147"/>
    </location>
</feature>
<evidence type="ECO:0000256" key="2">
    <source>
        <dbReference type="ARBA" id="ARBA00022448"/>
    </source>
</evidence>
<dbReference type="PANTHER" id="PTHR11003:SF341">
    <property type="entry name" value="POTASSIUM CHANNEL DOMAIN-CONTAINING PROTEIN"/>
    <property type="match status" value="1"/>
</dbReference>
<feature type="transmembrane region" description="Helical" evidence="9">
    <location>
        <begin position="184"/>
        <end position="209"/>
    </location>
</feature>
<keyword evidence="2 8" id="KW-0813">Transport</keyword>
<evidence type="ECO:0000313" key="11">
    <source>
        <dbReference type="EMBL" id="CAI5442392.1"/>
    </source>
</evidence>
<organism evidence="11 12">
    <name type="scientific">Caenorhabditis angaria</name>
    <dbReference type="NCBI Taxonomy" id="860376"/>
    <lineage>
        <taxon>Eukaryota</taxon>
        <taxon>Metazoa</taxon>
        <taxon>Ecdysozoa</taxon>
        <taxon>Nematoda</taxon>
        <taxon>Chromadorea</taxon>
        <taxon>Rhabditida</taxon>
        <taxon>Rhabditina</taxon>
        <taxon>Rhabditomorpha</taxon>
        <taxon>Rhabditoidea</taxon>
        <taxon>Rhabditidae</taxon>
        <taxon>Peloderinae</taxon>
        <taxon>Caenorhabditis</taxon>
    </lineage>
</organism>
<keyword evidence="6 9" id="KW-0472">Membrane</keyword>
<proteinExistence type="inferred from homology"/>
<dbReference type="InterPro" id="IPR003280">
    <property type="entry name" value="2pore_dom_K_chnl"/>
</dbReference>
<evidence type="ECO:0000256" key="4">
    <source>
        <dbReference type="ARBA" id="ARBA00022989"/>
    </source>
</evidence>
<keyword evidence="12" id="KW-1185">Reference proteome</keyword>
<keyword evidence="3 8" id="KW-0812">Transmembrane</keyword>
<feature type="transmembrane region" description="Helical" evidence="9">
    <location>
        <begin position="154"/>
        <end position="172"/>
    </location>
</feature>
<feature type="transmembrane region" description="Helical" evidence="9">
    <location>
        <begin position="77"/>
        <end position="97"/>
    </location>
</feature>
<comment type="subcellular location">
    <subcellularLocation>
        <location evidence="1">Membrane</location>
        <topology evidence="1">Multi-pass membrane protein</topology>
    </subcellularLocation>
</comment>
<comment type="similarity">
    <text evidence="8">Belongs to the two pore domain potassium channel (TC 1.A.1.8) family.</text>
</comment>
<reference evidence="11" key="1">
    <citation type="submission" date="2022-11" db="EMBL/GenBank/DDBJ databases">
        <authorList>
            <person name="Kikuchi T."/>
        </authorList>
    </citation>
    <scope>NUCLEOTIDE SEQUENCE</scope>
    <source>
        <strain evidence="11">PS1010</strain>
    </source>
</reference>
<protein>
    <recommendedName>
        <fullName evidence="10">Potassium channel domain-containing protein</fullName>
    </recommendedName>
</protein>
<accession>A0A9P1IFQ5</accession>
<keyword evidence="7 8" id="KW-0407">Ion channel</keyword>
<evidence type="ECO:0000256" key="1">
    <source>
        <dbReference type="ARBA" id="ARBA00004141"/>
    </source>
</evidence>
<sequence>MDERKSKTKSTFLLRVLPQLILVGILSLHLVIGAFIFQCLDEELAKLRFLDVVFFEFITISTIGYGNISPTNDASRLFTIFFSIIGIPLLIVTLANFGKYLTKFYWKFQDFLRSEDAKSKLASDADMPIWVILFLYCSTMLFGSMWIDHNRNHFTVDDIYFGFISFATVGFGDTVPKTDKISEIIFAALYLGWGVVLTTILFNVFNNYFHRVYYLGRRFKGHRDVDVFIGGECITVSQITSLVAQQFHAAPREVRTILQELDQLMEKSVETNQ</sequence>
<dbReference type="GO" id="GO:0015271">
    <property type="term" value="F:outward rectifier potassium channel activity"/>
    <property type="evidence" value="ECO:0007669"/>
    <property type="project" value="TreeGrafter"/>
</dbReference>
<keyword evidence="4 9" id="KW-1133">Transmembrane helix</keyword>
<feature type="transmembrane region" description="Helical" evidence="9">
    <location>
        <begin position="12"/>
        <end position="37"/>
    </location>
</feature>
<evidence type="ECO:0000313" key="12">
    <source>
        <dbReference type="Proteomes" id="UP001152747"/>
    </source>
</evidence>
<dbReference type="OrthoDB" id="297496at2759"/>
<dbReference type="SUPFAM" id="SSF81324">
    <property type="entry name" value="Voltage-gated potassium channels"/>
    <property type="match status" value="2"/>
</dbReference>
<dbReference type="GO" id="GO:0005886">
    <property type="term" value="C:plasma membrane"/>
    <property type="evidence" value="ECO:0007669"/>
    <property type="project" value="TreeGrafter"/>
</dbReference>
<evidence type="ECO:0000256" key="8">
    <source>
        <dbReference type="RuleBase" id="RU003857"/>
    </source>
</evidence>